<dbReference type="EMBL" id="CP094358">
    <property type="protein sequence ID" value="UOB18994.1"/>
    <property type="molecule type" value="Genomic_DNA"/>
</dbReference>
<gene>
    <name evidence="1" type="ORF">MQE35_06775</name>
</gene>
<accession>A0A9E6ZQC4</accession>
<dbReference type="KEGG" id="fbm:MQE35_06775"/>
<organism evidence="1 2">
    <name type="scientific">Abyssalbus ytuae</name>
    <dbReference type="NCBI Taxonomy" id="2926907"/>
    <lineage>
        <taxon>Bacteria</taxon>
        <taxon>Pseudomonadati</taxon>
        <taxon>Bacteroidota</taxon>
        <taxon>Flavobacteriia</taxon>
        <taxon>Flavobacteriales</taxon>
        <taxon>Flavobacteriaceae</taxon>
        <taxon>Abyssalbus</taxon>
    </lineage>
</organism>
<dbReference type="AlphaFoldDB" id="A0A9E6ZQC4"/>
<dbReference type="RefSeq" id="WP_255845611.1">
    <property type="nucleotide sequence ID" value="NZ_CP094358.1"/>
</dbReference>
<evidence type="ECO:0000313" key="1">
    <source>
        <dbReference type="EMBL" id="UOB18994.1"/>
    </source>
</evidence>
<protein>
    <submittedName>
        <fullName evidence="1">Uncharacterized protein</fullName>
    </submittedName>
</protein>
<proteinExistence type="predicted"/>
<keyword evidence="2" id="KW-1185">Reference proteome</keyword>
<name>A0A9E6ZQC4_9FLAO</name>
<sequence>MPAQIFFLYFPIQGKKAISCELPTHNKTENTIYGFKNGTNVANEYPMTGCSRSIQGSISSPIKLLKLKKYNQKFSDVKQFRASAITN</sequence>
<evidence type="ECO:0000313" key="2">
    <source>
        <dbReference type="Proteomes" id="UP000831290"/>
    </source>
</evidence>
<reference evidence="1" key="1">
    <citation type="submission" date="2022-03" db="EMBL/GenBank/DDBJ databases">
        <title>Description of Abyssus ytuae gen. nov., sp. nov., a novel member of the family Flavobacteriaceae isolated from the sediment of Mariana Trench.</title>
        <authorList>
            <person name="Zhang J."/>
            <person name="Xu X."/>
        </authorList>
    </citation>
    <scope>NUCLEOTIDE SEQUENCE</scope>
    <source>
        <strain evidence="1">MT3330</strain>
    </source>
</reference>
<dbReference type="Proteomes" id="UP000831290">
    <property type="component" value="Chromosome"/>
</dbReference>